<organism evidence="1 2">
    <name type="scientific">Trifolium medium</name>
    <dbReference type="NCBI Taxonomy" id="97028"/>
    <lineage>
        <taxon>Eukaryota</taxon>
        <taxon>Viridiplantae</taxon>
        <taxon>Streptophyta</taxon>
        <taxon>Embryophyta</taxon>
        <taxon>Tracheophyta</taxon>
        <taxon>Spermatophyta</taxon>
        <taxon>Magnoliopsida</taxon>
        <taxon>eudicotyledons</taxon>
        <taxon>Gunneridae</taxon>
        <taxon>Pentapetalae</taxon>
        <taxon>rosids</taxon>
        <taxon>fabids</taxon>
        <taxon>Fabales</taxon>
        <taxon>Fabaceae</taxon>
        <taxon>Papilionoideae</taxon>
        <taxon>50 kb inversion clade</taxon>
        <taxon>NPAAA clade</taxon>
        <taxon>Hologalegina</taxon>
        <taxon>IRL clade</taxon>
        <taxon>Trifolieae</taxon>
        <taxon>Trifolium</taxon>
    </lineage>
</organism>
<protein>
    <submittedName>
        <fullName evidence="1">Uncharacterized protein</fullName>
    </submittedName>
</protein>
<name>A0A392V0M9_9FABA</name>
<sequence>RYSNLERLVKWDSQTMPSKELSCSIKVDNSESDPMDVGISPFNLLFVRSNSLKDGRIERSGNIPEI</sequence>
<feature type="non-terminal residue" evidence="1">
    <location>
        <position position="1"/>
    </location>
</feature>
<evidence type="ECO:0000313" key="1">
    <source>
        <dbReference type="EMBL" id="MCI80525.1"/>
    </source>
</evidence>
<keyword evidence="2" id="KW-1185">Reference proteome</keyword>
<comment type="caution">
    <text evidence="1">The sequence shown here is derived from an EMBL/GenBank/DDBJ whole genome shotgun (WGS) entry which is preliminary data.</text>
</comment>
<dbReference type="AlphaFoldDB" id="A0A392V0M9"/>
<evidence type="ECO:0000313" key="2">
    <source>
        <dbReference type="Proteomes" id="UP000265520"/>
    </source>
</evidence>
<proteinExistence type="predicted"/>
<reference evidence="1 2" key="1">
    <citation type="journal article" date="2018" name="Front. Plant Sci.">
        <title>Red Clover (Trifolium pratense) and Zigzag Clover (T. medium) - A Picture of Genomic Similarities and Differences.</title>
        <authorList>
            <person name="Dluhosova J."/>
            <person name="Istvanek J."/>
            <person name="Nedelnik J."/>
            <person name="Repkova J."/>
        </authorList>
    </citation>
    <scope>NUCLEOTIDE SEQUENCE [LARGE SCALE GENOMIC DNA]</scope>
    <source>
        <strain evidence="2">cv. 10/8</strain>
        <tissue evidence="1">Leaf</tissue>
    </source>
</reference>
<dbReference type="EMBL" id="LXQA010997633">
    <property type="protein sequence ID" value="MCI80525.1"/>
    <property type="molecule type" value="Genomic_DNA"/>
</dbReference>
<dbReference type="Proteomes" id="UP000265520">
    <property type="component" value="Unassembled WGS sequence"/>
</dbReference>
<accession>A0A392V0M9</accession>